<evidence type="ECO:0000313" key="3">
    <source>
        <dbReference type="Proteomes" id="UP000282311"/>
    </source>
</evidence>
<evidence type="ECO:0000256" key="1">
    <source>
        <dbReference type="SAM" id="Phobius"/>
    </source>
</evidence>
<evidence type="ECO:0000313" key="2">
    <source>
        <dbReference type="EMBL" id="RKN86733.1"/>
    </source>
</evidence>
<keyword evidence="1" id="KW-0472">Membrane</keyword>
<proteinExistence type="predicted"/>
<name>A0A3B0CMW2_9BACL</name>
<comment type="caution">
    <text evidence="2">The sequence shown here is derived from an EMBL/GenBank/DDBJ whole genome shotgun (WGS) entry which is preliminary data.</text>
</comment>
<keyword evidence="1" id="KW-0812">Transmembrane</keyword>
<organism evidence="2 3">
    <name type="scientific">Paenibacillus ginsengarvi</name>
    <dbReference type="NCBI Taxonomy" id="400777"/>
    <lineage>
        <taxon>Bacteria</taxon>
        <taxon>Bacillati</taxon>
        <taxon>Bacillota</taxon>
        <taxon>Bacilli</taxon>
        <taxon>Bacillales</taxon>
        <taxon>Paenibacillaceae</taxon>
        <taxon>Paenibacillus</taxon>
    </lineage>
</organism>
<protein>
    <submittedName>
        <fullName evidence="2">Hemolysin XhlA</fullName>
    </submittedName>
</protein>
<dbReference type="AlphaFoldDB" id="A0A3B0CMW2"/>
<accession>A0A3B0CMW2</accession>
<dbReference type="Pfam" id="PF10779">
    <property type="entry name" value="XhlA"/>
    <property type="match status" value="1"/>
</dbReference>
<dbReference type="RefSeq" id="WP_120745440.1">
    <property type="nucleotide sequence ID" value="NZ_RBAH01000001.1"/>
</dbReference>
<feature type="transmembrane region" description="Helical" evidence="1">
    <location>
        <begin position="55"/>
        <end position="73"/>
    </location>
</feature>
<dbReference type="OrthoDB" id="2186744at2"/>
<reference evidence="2 3" key="1">
    <citation type="journal article" date="2007" name="Int. J. Syst. Evol. Microbiol.">
        <title>Paenibacillus ginsengarvi sp. nov., isolated from soil from ginseng cultivation.</title>
        <authorList>
            <person name="Yoon M.H."/>
            <person name="Ten L.N."/>
            <person name="Im W.T."/>
        </authorList>
    </citation>
    <scope>NUCLEOTIDE SEQUENCE [LARGE SCALE GENOMIC DNA]</scope>
    <source>
        <strain evidence="2 3">KCTC 13059</strain>
    </source>
</reference>
<dbReference type="EMBL" id="RBAH01000001">
    <property type="protein sequence ID" value="RKN86733.1"/>
    <property type="molecule type" value="Genomic_DNA"/>
</dbReference>
<dbReference type="InterPro" id="IPR019715">
    <property type="entry name" value="Haemolysin_XhlA"/>
</dbReference>
<dbReference type="Proteomes" id="UP000282311">
    <property type="component" value="Unassembled WGS sequence"/>
</dbReference>
<gene>
    <name evidence="2" type="ORF">D7M11_01895</name>
</gene>
<keyword evidence="3" id="KW-1185">Reference proteome</keyword>
<sequence length="78" mass="8763">MGEGQAVEQEILQRLTRVETKLDMMASARDTANEALQSTRSAHKRLDKIEDNQMWLWRTVIAALLVGAINLLWKGIGA</sequence>
<keyword evidence="1" id="KW-1133">Transmembrane helix</keyword>